<dbReference type="Proteomes" id="UP000322234">
    <property type="component" value="Unassembled WGS sequence"/>
</dbReference>
<accession>A0A6B0RVW4</accession>
<dbReference type="GO" id="GO:0016042">
    <property type="term" value="P:lipid catabolic process"/>
    <property type="evidence" value="ECO:0007669"/>
    <property type="project" value="InterPro"/>
</dbReference>
<dbReference type="PRINTS" id="PR00389">
    <property type="entry name" value="PHPHLIPASEA2"/>
</dbReference>
<evidence type="ECO:0000256" key="2">
    <source>
        <dbReference type="ARBA" id="ARBA00007056"/>
    </source>
</evidence>
<dbReference type="FunFam" id="1.20.90.10:FF:000006">
    <property type="entry name" value="Otoconin-90"/>
    <property type="match status" value="1"/>
</dbReference>
<name>A0A6B0RVW4_9CETA</name>
<feature type="disulfide bond" evidence="12">
    <location>
        <begin position="898"/>
        <end position="909"/>
    </location>
</feature>
<evidence type="ECO:0000313" key="17">
    <source>
        <dbReference type="Proteomes" id="UP000322234"/>
    </source>
</evidence>
<dbReference type="AlphaFoldDB" id="A0A6B0RVW4"/>
<dbReference type="GO" id="GO:0006644">
    <property type="term" value="P:phospholipid metabolic process"/>
    <property type="evidence" value="ECO:0007669"/>
    <property type="project" value="InterPro"/>
</dbReference>
<evidence type="ECO:0000313" key="16">
    <source>
        <dbReference type="EMBL" id="MXQ91996.1"/>
    </source>
</evidence>
<evidence type="ECO:0000256" key="8">
    <source>
        <dbReference type="ARBA" id="ARBA00048699"/>
    </source>
</evidence>
<dbReference type="EMBL" id="VBQZ03000077">
    <property type="protein sequence ID" value="MXQ91996.1"/>
    <property type="molecule type" value="Genomic_DNA"/>
</dbReference>
<dbReference type="GO" id="GO:0004623">
    <property type="term" value="F:phospholipase A2 activity"/>
    <property type="evidence" value="ECO:0007669"/>
    <property type="project" value="InterPro"/>
</dbReference>
<feature type="disulfide bond" evidence="12">
    <location>
        <begin position="879"/>
        <end position="904"/>
    </location>
</feature>
<feature type="region of interest" description="Disordered" evidence="14">
    <location>
        <begin position="312"/>
        <end position="470"/>
    </location>
</feature>
<dbReference type="PANTHER" id="PTHR15299">
    <property type="entry name" value="HERV-H LTR-ASSOCIATING PROTEIN 1"/>
    <property type="match status" value="1"/>
</dbReference>
<evidence type="ECO:0000256" key="7">
    <source>
        <dbReference type="ARBA" id="ARBA00048227"/>
    </source>
</evidence>
<comment type="catalytic activity">
    <reaction evidence="9">
        <text>1-hexadecanoyl-2-(9Z,12Z-octadecadienoyl)-sn-glycero-3-phosphoethanolamine + H2O = 1-hexadecanoyl-sn-glycero-3-phosphoethanolamine + (9Z,12Z)-octadecadienoate + H(+)</text>
        <dbReference type="Rhea" id="RHEA:40815"/>
        <dbReference type="ChEBI" id="CHEBI:15377"/>
        <dbReference type="ChEBI" id="CHEBI:15378"/>
        <dbReference type="ChEBI" id="CHEBI:30245"/>
        <dbReference type="ChEBI" id="CHEBI:73004"/>
        <dbReference type="ChEBI" id="CHEBI:73008"/>
    </reaction>
    <physiologicalReaction direction="left-to-right" evidence="9">
        <dbReference type="Rhea" id="RHEA:40816"/>
    </physiologicalReaction>
</comment>
<feature type="compositionally biased region" description="Low complexity" evidence="14">
    <location>
        <begin position="312"/>
        <end position="331"/>
    </location>
</feature>
<proteinExistence type="inferred from homology"/>
<dbReference type="InterPro" id="IPR036444">
    <property type="entry name" value="PLipase_A2_dom_sf"/>
</dbReference>
<comment type="caution">
    <text evidence="16">The sequence shown here is derived from an EMBL/GenBank/DDBJ whole genome shotgun (WGS) entry which is preliminary data.</text>
</comment>
<evidence type="ECO:0000256" key="14">
    <source>
        <dbReference type="SAM" id="MobiDB-lite"/>
    </source>
</evidence>
<dbReference type="SUPFAM" id="SSF48619">
    <property type="entry name" value="Phospholipase A2, PLA2"/>
    <property type="match status" value="2"/>
</dbReference>
<dbReference type="InterPro" id="IPR016090">
    <property type="entry name" value="PLA2-like_dom"/>
</dbReference>
<feature type="region of interest" description="Disordered" evidence="14">
    <location>
        <begin position="937"/>
        <end position="994"/>
    </location>
</feature>
<feature type="disulfide bond" evidence="12">
    <location>
        <begin position="870"/>
        <end position="911"/>
    </location>
</feature>
<dbReference type="GO" id="GO:0005509">
    <property type="term" value="F:calcium ion binding"/>
    <property type="evidence" value="ECO:0007669"/>
    <property type="project" value="InterPro"/>
</dbReference>
<dbReference type="InterPro" id="IPR001211">
    <property type="entry name" value="PLA2"/>
</dbReference>
<evidence type="ECO:0000256" key="13">
    <source>
        <dbReference type="RuleBase" id="RU003654"/>
    </source>
</evidence>
<feature type="domain" description="Phospholipase A2-like central" evidence="15">
    <location>
        <begin position="825"/>
        <end position="937"/>
    </location>
</feature>
<dbReference type="GO" id="GO:0005576">
    <property type="term" value="C:extracellular region"/>
    <property type="evidence" value="ECO:0007669"/>
    <property type="project" value="UniProtKB-SubCell"/>
</dbReference>
<feature type="disulfide bond" evidence="12">
    <location>
        <begin position="869"/>
        <end position="943"/>
    </location>
</feature>
<comment type="cofactor">
    <cofactor evidence="11">
        <name>Ca(2+)</name>
        <dbReference type="ChEBI" id="CHEBI:29108"/>
    </cofactor>
    <text evidence="11">Binds 1 Ca(2+) ion per subunit.</text>
</comment>
<feature type="region of interest" description="Disordered" evidence="14">
    <location>
        <begin position="746"/>
        <end position="767"/>
    </location>
</feature>
<evidence type="ECO:0000256" key="9">
    <source>
        <dbReference type="ARBA" id="ARBA00049039"/>
    </source>
</evidence>
<keyword evidence="11" id="KW-0106">Calcium</keyword>
<dbReference type="InterPro" id="IPR033112">
    <property type="entry name" value="PLA2_Asp_AS"/>
</dbReference>
<keyword evidence="4 12" id="KW-1015">Disulfide bond</keyword>
<feature type="active site" evidence="10">
    <location>
        <position position="867"/>
    </location>
</feature>
<comment type="similarity">
    <text evidence="2 13">Belongs to the phospholipase A2 family.</text>
</comment>
<feature type="domain" description="Phospholipase A2-like central" evidence="15">
    <location>
        <begin position="580"/>
        <end position="696"/>
    </location>
</feature>
<dbReference type="SMART" id="SM00085">
    <property type="entry name" value="PA2c"/>
    <property type="match status" value="2"/>
</dbReference>
<evidence type="ECO:0000259" key="15">
    <source>
        <dbReference type="SMART" id="SM00085"/>
    </source>
</evidence>
<comment type="catalytic activity">
    <reaction evidence="7">
        <text>1,2-dihexadecanoyl-sn-glycero-3-phosphocholine + H2O = 1-hexadecanoyl-sn-glycero-3-phosphocholine + hexadecanoate + H(+)</text>
        <dbReference type="Rhea" id="RHEA:41223"/>
        <dbReference type="ChEBI" id="CHEBI:7896"/>
        <dbReference type="ChEBI" id="CHEBI:15377"/>
        <dbReference type="ChEBI" id="CHEBI:15378"/>
        <dbReference type="ChEBI" id="CHEBI:72998"/>
        <dbReference type="ChEBI" id="CHEBI:72999"/>
    </reaction>
    <physiologicalReaction direction="left-to-right" evidence="7">
        <dbReference type="Rhea" id="RHEA:41224"/>
    </physiologicalReaction>
</comment>
<evidence type="ECO:0000256" key="3">
    <source>
        <dbReference type="ARBA" id="ARBA00022525"/>
    </source>
</evidence>
<protein>
    <recommendedName>
        <fullName evidence="15">Phospholipase A2-like central domain-containing protein</fullName>
    </recommendedName>
</protein>
<evidence type="ECO:0000256" key="5">
    <source>
        <dbReference type="ARBA" id="ARBA00048015"/>
    </source>
</evidence>
<comment type="catalytic activity">
    <reaction evidence="6">
        <text>N-hexadecanoyl-1,2-di-(9Z-octadecenoyl)-sn-glycero-3-phosphoethanolamine + H2O = N-hexadecanoyl-1-(9Z-octadecenoyl)-sn-glycero-3-phosphoethanolamine + (9Z)-octadecenoate + H(+)</text>
        <dbReference type="Rhea" id="RHEA:45424"/>
        <dbReference type="ChEBI" id="CHEBI:15377"/>
        <dbReference type="ChEBI" id="CHEBI:15378"/>
        <dbReference type="ChEBI" id="CHEBI:30823"/>
        <dbReference type="ChEBI" id="CHEBI:78097"/>
        <dbReference type="ChEBI" id="CHEBI:85217"/>
    </reaction>
    <physiologicalReaction direction="left-to-right" evidence="6">
        <dbReference type="Rhea" id="RHEA:45425"/>
    </physiologicalReaction>
</comment>
<dbReference type="Pfam" id="PF00068">
    <property type="entry name" value="Phospholip_A2_1"/>
    <property type="match status" value="2"/>
</dbReference>
<comment type="catalytic activity">
    <reaction evidence="8">
        <text>1-hexadecanoyl-2-(9Z-octadecenoyl)-sn-glycero-3-phosphocholine + H2O = 1-hexadecanoyl-sn-glycero-3-phosphocholine + (9Z)-octadecenoate + H(+)</text>
        <dbReference type="Rhea" id="RHEA:38779"/>
        <dbReference type="ChEBI" id="CHEBI:15377"/>
        <dbReference type="ChEBI" id="CHEBI:15378"/>
        <dbReference type="ChEBI" id="CHEBI:30823"/>
        <dbReference type="ChEBI" id="CHEBI:72998"/>
        <dbReference type="ChEBI" id="CHEBI:73001"/>
    </reaction>
    <physiologicalReaction direction="left-to-right" evidence="8">
        <dbReference type="Rhea" id="RHEA:38780"/>
    </physiologicalReaction>
</comment>
<feature type="binding site" evidence="11">
    <location>
        <position position="849"/>
    </location>
    <ligand>
        <name>Ca(2+)</name>
        <dbReference type="ChEBI" id="CHEBI:29108"/>
    </ligand>
</feature>
<evidence type="ECO:0000256" key="6">
    <source>
        <dbReference type="ARBA" id="ARBA00048221"/>
    </source>
</evidence>
<dbReference type="InterPro" id="IPR037643">
    <property type="entry name" value="HHLA1"/>
</dbReference>
<feature type="compositionally biased region" description="Polar residues" evidence="14">
    <location>
        <begin position="342"/>
        <end position="362"/>
    </location>
</feature>
<dbReference type="InterPro" id="IPR041798">
    <property type="entry name" value="Otoconin-90"/>
</dbReference>
<feature type="disulfide bond" evidence="12">
    <location>
        <begin position="848"/>
        <end position="864"/>
    </location>
</feature>
<dbReference type="GO" id="GO:0050482">
    <property type="term" value="P:arachidonate secretion"/>
    <property type="evidence" value="ECO:0007669"/>
    <property type="project" value="InterPro"/>
</dbReference>
<keyword evidence="3" id="KW-0964">Secreted</keyword>
<feature type="disulfide bond" evidence="12">
    <location>
        <begin position="863"/>
        <end position="918"/>
    </location>
</feature>
<feature type="binding site" evidence="11">
    <location>
        <position position="847"/>
    </location>
    <ligand>
        <name>Ca(2+)</name>
        <dbReference type="ChEBI" id="CHEBI:29108"/>
    </ligand>
</feature>
<keyword evidence="11" id="KW-0479">Metal-binding</keyword>
<comment type="subcellular location">
    <subcellularLocation>
        <location evidence="1">Secreted</location>
    </subcellularLocation>
</comment>
<dbReference type="PROSITE" id="PS00119">
    <property type="entry name" value="PA2_ASP"/>
    <property type="match status" value="1"/>
</dbReference>
<feature type="compositionally biased region" description="Polar residues" evidence="14">
    <location>
        <begin position="382"/>
        <end position="400"/>
    </location>
</feature>
<dbReference type="CDD" id="cd04707">
    <property type="entry name" value="otoconin_90"/>
    <property type="match status" value="2"/>
</dbReference>
<reference evidence="16" key="1">
    <citation type="submission" date="2019-10" db="EMBL/GenBank/DDBJ databases">
        <title>The sequence and de novo assembly of the wild yak genome.</title>
        <authorList>
            <person name="Liu Y."/>
        </authorList>
    </citation>
    <scope>NUCLEOTIDE SEQUENCE [LARGE SCALE GENOMIC DNA]</scope>
    <source>
        <strain evidence="16">WY2019</strain>
    </source>
</reference>
<evidence type="ECO:0000256" key="10">
    <source>
        <dbReference type="PIRSR" id="PIRSR601211-1"/>
    </source>
</evidence>
<dbReference type="InterPro" id="IPR033113">
    <property type="entry name" value="PLA2_histidine"/>
</dbReference>
<dbReference type="PANTHER" id="PTHR15299:SF3">
    <property type="entry name" value="HERV-H LTR-ASSOCIATING PROTEIN 1"/>
    <property type="match status" value="1"/>
</dbReference>
<dbReference type="PROSITE" id="PS00118">
    <property type="entry name" value="PA2_HIS"/>
    <property type="match status" value="2"/>
</dbReference>
<dbReference type="Gene3D" id="1.20.90.10">
    <property type="entry name" value="Phospholipase A2 domain"/>
    <property type="match status" value="2"/>
</dbReference>
<keyword evidence="17" id="KW-1185">Reference proteome</keyword>
<feature type="active site" evidence="10">
    <location>
        <position position="912"/>
    </location>
</feature>
<evidence type="ECO:0000256" key="4">
    <source>
        <dbReference type="ARBA" id="ARBA00023157"/>
    </source>
</evidence>
<feature type="compositionally biased region" description="Low complexity" evidence="14">
    <location>
        <begin position="440"/>
        <end position="461"/>
    </location>
</feature>
<gene>
    <name evidence="16" type="ORF">E5288_WYG019839</name>
</gene>
<sequence>MVAMVTIKPIDVECLHPTSILPRIVVKSQSGCGRLTSTRLTVSSLPNARILHYIGERSFFLRGGFLSTTCQQVGQSITNMPGFLLRGPLVRLCLDLTCVLSLFNTVSSFRGEAEKENVMTFLPTTVSSLREEERREKGIVFLDTTELPARSVDLSALNLTELVNGMLNRALKDSKNFFSLLSVTSYSSFAFHKFSVAIYNISNLKTVDPANFPTRYCYCLNNQTNDLSDFTALLVDIIGNSSSHLTEMFKSASILSVSQTNESDCIFICMMTGKSGRNLSDFWELVEKSPVINYTFTSNISGVLGESTTASALTSQLTPTSQQTLPRTSPPRGAQRAGVSALRTSSGTDTTPPSEAEQTLKTNVLPEPTRKVARTPRVTAHRQAQASTLPTPWAQVTSEKTPGGPPWETLASLPTSPKAEETMNTRSLSQPPAGTAAAVGSPIQTSPTSGPSTPGTQTPSPTKAPAPKYPQAGDLPAVWTFIPGEESALIPGTHQFSSPSLCSAAMIVLLLLGMLMAPHGGGHPLDTPHLPHELPLGLSENISMTFFNGMFKNVEGVAEIFDCLGSHFTWLQAVFTNFPALLQFVNGMRCVAGLCPRDFEDYGCACRFEMEGLPVDQSDSCCFQHRRCYEEAAEMDCLQDPAKLSTDVNCISKSISCESRDTCEHLLCTCDKAAIECLARSSINSSLNLLDTSFCLVQPPETASKEELLTILPRVVPVEPTDSSLMAISGEVASETRADQLIMLSRTKPGGDQEGMEDSGTTPSPGSAEIVATEKGVTVVPAGIKSLGLAVSSIKSGPEETSRKACDRLTILHPGSGDHTRVRSQLGEMLFCLTSRCPEDFEAYGCYCGQEGQGEPRDALDRCCLSHHCCLEQVRRLGCLLERLPQSPVLCVDGTPECVGGNLCAKLLCACDLSAAECMASASYNQSLQSAGRRECRGDRPTCEGGGLAASAPASSSEEDSEESSPLTEGLRRTRRFLGKPLGLVGTRPPYGPR</sequence>
<comment type="catalytic activity">
    <reaction evidence="5">
        <text>1-hexadecanoyl-2-(9Z-octadecenoyl)-sn-glycero-3-phospho-(1'-sn-glycerol) + H2O = 1-hexadecanoyl-sn-glycero-3-phospho-(1'-sn-glycerol) + (9Z)-octadecenoate + H(+)</text>
        <dbReference type="Rhea" id="RHEA:40919"/>
        <dbReference type="ChEBI" id="CHEBI:15377"/>
        <dbReference type="ChEBI" id="CHEBI:15378"/>
        <dbReference type="ChEBI" id="CHEBI:30823"/>
        <dbReference type="ChEBI" id="CHEBI:72841"/>
        <dbReference type="ChEBI" id="CHEBI:75158"/>
    </reaction>
    <physiologicalReaction direction="left-to-right" evidence="5">
        <dbReference type="Rhea" id="RHEA:40920"/>
    </physiologicalReaction>
</comment>
<evidence type="ECO:0000256" key="11">
    <source>
        <dbReference type="PIRSR" id="PIRSR601211-2"/>
    </source>
</evidence>
<organism evidence="16 17">
    <name type="scientific">Bos mutus</name>
    <name type="common">wild yak</name>
    <dbReference type="NCBI Taxonomy" id="72004"/>
    <lineage>
        <taxon>Eukaryota</taxon>
        <taxon>Metazoa</taxon>
        <taxon>Chordata</taxon>
        <taxon>Craniata</taxon>
        <taxon>Vertebrata</taxon>
        <taxon>Euteleostomi</taxon>
        <taxon>Mammalia</taxon>
        <taxon>Eutheria</taxon>
        <taxon>Laurasiatheria</taxon>
        <taxon>Artiodactyla</taxon>
        <taxon>Ruminantia</taxon>
        <taxon>Pecora</taxon>
        <taxon>Bovidae</taxon>
        <taxon>Bovinae</taxon>
        <taxon>Bos</taxon>
    </lineage>
</organism>
<evidence type="ECO:0000256" key="12">
    <source>
        <dbReference type="PIRSR" id="PIRSR601211-3"/>
    </source>
</evidence>
<evidence type="ECO:0000256" key="1">
    <source>
        <dbReference type="ARBA" id="ARBA00004613"/>
    </source>
</evidence>